<evidence type="ECO:0000259" key="1">
    <source>
        <dbReference type="SMART" id="SM00128"/>
    </source>
</evidence>
<dbReference type="EMBL" id="VCHE01000013">
    <property type="protein sequence ID" value="KAB2578127.1"/>
    <property type="molecule type" value="Genomic_DNA"/>
</dbReference>
<dbReference type="PANTHER" id="PTHR11200">
    <property type="entry name" value="INOSITOL 5-PHOSPHATASE"/>
    <property type="match status" value="1"/>
</dbReference>
<sequence length="673" mass="76715">MTAMAFRPSTDVEKEGDHIWLGSEKGELFELDIPSGAVVAEKRNAHSSKITKIYRYAAEMWTIDEDGKVNIWPPDETGSPILQQTPNSFRIPKNHNCSIVSGDKLWVAHGKEIRIYQRSPEQHGFVPVLAQALSHPNAGEVTASAMIPSQPDRIYFGHNDGKVSVYSRKDYSCLGVVSVSVYKISCLAGAGDYLWAGYNTGMIYVYDTTQTPWQVKKDWHAHANGNPVAGIQADRSSLWKMDRLQVASLGTDSVIRIWDGMLREDWLEADMQEHDVEFCDFRQVSATIMTWNAGASKPTSLSGRFEEQDGSFFRDLLRPDDPSDILVFGFQELVDLEDKKVTAKSFFKSSKKKDASDQEHMSRQYRAWRDHLVRCIEDYLPGERYYLLHTANLVGLFTCVFVRESERMRIRDMNAAEIKLGMGGLHGNKGALVVRFTLDDSSICFVNCHLAAGQSQTAHRNNDVATIMETSALPPQMDLGARADVFIGGGDGSMILDHEICILNGDLNYRIDSMTRDTVIRHVKEGNLTRLLENDQLLRTKRRNPGFRLRAFRENPITFAPTYKYDVGTDRYDTSEKKRSPAWCDRLLYRGRGRIKQLEYRRHEVRVSDHRPVSGRFNIRVKTINPKRRAIVWEQCEHRFEELKQRLATDIKLDYLVNVFGLSSKDAMKLLKL</sequence>
<dbReference type="Gene3D" id="3.60.10.10">
    <property type="entry name" value="Endonuclease/exonuclease/phosphatase"/>
    <property type="match status" value="1"/>
</dbReference>
<gene>
    <name evidence="2" type="ORF">DBV05_g3230</name>
</gene>
<dbReference type="Pfam" id="PF22669">
    <property type="entry name" value="Exo_endo_phos2"/>
    <property type="match status" value="1"/>
</dbReference>
<dbReference type="GO" id="GO:0004439">
    <property type="term" value="F:phosphatidylinositol-4,5-bisphosphate 5-phosphatase activity"/>
    <property type="evidence" value="ECO:0007669"/>
    <property type="project" value="TreeGrafter"/>
</dbReference>
<dbReference type="SUPFAM" id="SSF50978">
    <property type="entry name" value="WD40 repeat-like"/>
    <property type="match status" value="1"/>
</dbReference>
<dbReference type="PANTHER" id="PTHR11200:SF240">
    <property type="entry name" value="INOSITOL POLYPHOSPHATE 5-PHOSPHATASE C9G1.10C-RELATED"/>
    <property type="match status" value="1"/>
</dbReference>
<name>A0A5N5DK53_9PEZI</name>
<dbReference type="InterPro" id="IPR036322">
    <property type="entry name" value="WD40_repeat_dom_sf"/>
</dbReference>
<evidence type="ECO:0000313" key="2">
    <source>
        <dbReference type="EMBL" id="KAB2578127.1"/>
    </source>
</evidence>
<dbReference type="Gene3D" id="2.130.10.10">
    <property type="entry name" value="YVTN repeat-like/Quinoprotein amine dehydrogenase"/>
    <property type="match status" value="1"/>
</dbReference>
<protein>
    <submittedName>
        <fullName evidence="2">Putative inositol polyphosphate 5-phosphatase</fullName>
    </submittedName>
</protein>
<reference evidence="2 3" key="1">
    <citation type="journal article" date="2019" name="Sci. Rep.">
        <title>A multi-omics analysis of the grapevine pathogen Lasiodiplodia theobromae reveals that temperature affects the expression of virulence- and pathogenicity-related genes.</title>
        <authorList>
            <person name="Felix C."/>
            <person name="Meneses R."/>
            <person name="Goncalves M.F.M."/>
            <person name="Tilleman L."/>
            <person name="Duarte A.S."/>
            <person name="Jorrin-Novo J.V."/>
            <person name="Van de Peer Y."/>
            <person name="Deforce D."/>
            <person name="Van Nieuwerburgh F."/>
            <person name="Esteves A.C."/>
            <person name="Alves A."/>
        </authorList>
    </citation>
    <scope>NUCLEOTIDE SEQUENCE [LARGE SCALE GENOMIC DNA]</scope>
    <source>
        <strain evidence="2 3">LA-SOL3</strain>
    </source>
</reference>
<dbReference type="InterPro" id="IPR046985">
    <property type="entry name" value="IP5"/>
</dbReference>
<dbReference type="FunFam" id="3.60.10.10:FF:000036">
    <property type="entry name" value="Inositol polyphosphate phosphatase, putative"/>
    <property type="match status" value="1"/>
</dbReference>
<dbReference type="OrthoDB" id="2248459at2759"/>
<dbReference type="InterPro" id="IPR036691">
    <property type="entry name" value="Endo/exonu/phosph_ase_sf"/>
</dbReference>
<dbReference type="Proteomes" id="UP000325902">
    <property type="component" value="Unassembled WGS sequence"/>
</dbReference>
<organism evidence="2 3">
    <name type="scientific">Lasiodiplodia theobromae</name>
    <dbReference type="NCBI Taxonomy" id="45133"/>
    <lineage>
        <taxon>Eukaryota</taxon>
        <taxon>Fungi</taxon>
        <taxon>Dikarya</taxon>
        <taxon>Ascomycota</taxon>
        <taxon>Pezizomycotina</taxon>
        <taxon>Dothideomycetes</taxon>
        <taxon>Dothideomycetes incertae sedis</taxon>
        <taxon>Botryosphaeriales</taxon>
        <taxon>Botryosphaeriaceae</taxon>
        <taxon>Lasiodiplodia</taxon>
    </lineage>
</organism>
<dbReference type="InterPro" id="IPR015943">
    <property type="entry name" value="WD40/YVTN_repeat-like_dom_sf"/>
</dbReference>
<dbReference type="GO" id="GO:0046856">
    <property type="term" value="P:phosphatidylinositol dephosphorylation"/>
    <property type="evidence" value="ECO:0007669"/>
    <property type="project" value="InterPro"/>
</dbReference>
<dbReference type="SUPFAM" id="SSF56219">
    <property type="entry name" value="DNase I-like"/>
    <property type="match status" value="1"/>
</dbReference>
<accession>A0A5N5DK53</accession>
<dbReference type="SMART" id="SM00128">
    <property type="entry name" value="IPPc"/>
    <property type="match status" value="1"/>
</dbReference>
<proteinExistence type="predicted"/>
<dbReference type="AlphaFoldDB" id="A0A5N5DK53"/>
<comment type="caution">
    <text evidence="2">The sequence shown here is derived from an EMBL/GenBank/DDBJ whole genome shotgun (WGS) entry which is preliminary data.</text>
</comment>
<feature type="domain" description="Inositol polyphosphate-related phosphatase" evidence="1">
    <location>
        <begin position="282"/>
        <end position="625"/>
    </location>
</feature>
<dbReference type="InterPro" id="IPR000300">
    <property type="entry name" value="IPPc"/>
</dbReference>
<keyword evidence="3" id="KW-1185">Reference proteome</keyword>
<evidence type="ECO:0000313" key="3">
    <source>
        <dbReference type="Proteomes" id="UP000325902"/>
    </source>
</evidence>